<evidence type="ECO:0000256" key="1">
    <source>
        <dbReference type="SAM" id="MobiDB-lite"/>
    </source>
</evidence>
<proteinExistence type="predicted"/>
<dbReference type="InterPro" id="IPR019251">
    <property type="entry name" value="DUF2231_TM"/>
</dbReference>
<gene>
    <name evidence="4" type="ORF">HNV28_12455</name>
</gene>
<dbReference type="EMBL" id="JABFNT010000033">
    <property type="protein sequence ID" value="NOJ79144.1"/>
    <property type="molecule type" value="Genomic_DNA"/>
</dbReference>
<feature type="transmembrane region" description="Helical" evidence="2">
    <location>
        <begin position="67"/>
        <end position="85"/>
    </location>
</feature>
<feature type="transmembrane region" description="Helical" evidence="2">
    <location>
        <begin position="33"/>
        <end position="55"/>
    </location>
</feature>
<protein>
    <submittedName>
        <fullName evidence="4">DUF2231 domain-containing protein</fullName>
    </submittedName>
</protein>
<organism evidence="4 5">
    <name type="scientific">Myxococcus xanthus</name>
    <dbReference type="NCBI Taxonomy" id="34"/>
    <lineage>
        <taxon>Bacteria</taxon>
        <taxon>Pseudomonadati</taxon>
        <taxon>Myxococcota</taxon>
        <taxon>Myxococcia</taxon>
        <taxon>Myxococcales</taxon>
        <taxon>Cystobacterineae</taxon>
        <taxon>Myxococcaceae</taxon>
        <taxon>Myxococcus</taxon>
    </lineage>
</organism>
<keyword evidence="2" id="KW-0472">Membrane</keyword>
<comment type="caution">
    <text evidence="4">The sequence shown here is derived from an EMBL/GenBank/DDBJ whole genome shotgun (WGS) entry which is preliminary data.</text>
</comment>
<feature type="region of interest" description="Disordered" evidence="1">
    <location>
        <begin position="205"/>
        <end position="238"/>
    </location>
</feature>
<evidence type="ECO:0000259" key="3">
    <source>
        <dbReference type="Pfam" id="PF09990"/>
    </source>
</evidence>
<accession>A0A7Y4IHB1</accession>
<feature type="transmembrane region" description="Helical" evidence="2">
    <location>
        <begin position="129"/>
        <end position="148"/>
    </location>
</feature>
<dbReference type="AlphaFoldDB" id="A0A7Y4IHB1"/>
<reference evidence="4 5" key="1">
    <citation type="submission" date="2020-05" db="EMBL/GenBank/DDBJ databases">
        <authorList>
            <person name="Whitworth D."/>
        </authorList>
    </citation>
    <scope>NUCLEOTIDE SEQUENCE [LARGE SCALE GENOMIC DNA]</scope>
    <source>
        <strain evidence="4 5">AM005</strain>
    </source>
</reference>
<dbReference type="Pfam" id="PF09990">
    <property type="entry name" value="DUF2231"/>
    <property type="match status" value="1"/>
</dbReference>
<evidence type="ECO:0000256" key="2">
    <source>
        <dbReference type="SAM" id="Phobius"/>
    </source>
</evidence>
<dbReference type="Proteomes" id="UP000533080">
    <property type="component" value="Unassembled WGS sequence"/>
</dbReference>
<keyword evidence="2" id="KW-1133">Transmembrane helix</keyword>
<feature type="transmembrane region" description="Helical" evidence="2">
    <location>
        <begin position="105"/>
        <end position="122"/>
    </location>
</feature>
<feature type="domain" description="DUF2231" evidence="3">
    <location>
        <begin position="30"/>
        <end position="158"/>
    </location>
</feature>
<evidence type="ECO:0000313" key="5">
    <source>
        <dbReference type="Proteomes" id="UP000533080"/>
    </source>
</evidence>
<name>A0A7Y4IHB1_MYXXA</name>
<keyword evidence="2" id="KW-0812">Transmembrane</keyword>
<evidence type="ECO:0000313" key="4">
    <source>
        <dbReference type="EMBL" id="NOJ79144.1"/>
    </source>
</evidence>
<sequence length="238" mass="24617">MPAMGPRGAYPWRTRAGGRAMKKEMLLYELHPALVHMPLALLPTAAVADLISVTTGDGAWARVARRIWVAGSIGGLLAGVSGLAASQEVRLETPRARDMTFLHGVGNASVLLGALGVTVWRLRREPSAATVALGLGACGLALGTAALGGKMVYELGVGQPASMRDANAPALLSCAAPLLLVRDALRGVQWLVTRAREVLAGGRPLAKGAAGTTPEDESRTMPSPVAVFHGPGRPMPQA</sequence>